<keyword evidence="3" id="KW-1185">Reference proteome</keyword>
<feature type="compositionally biased region" description="Polar residues" evidence="1">
    <location>
        <begin position="213"/>
        <end position="233"/>
    </location>
</feature>
<organism evidence="2 3">
    <name type="scientific">Halocatena marina</name>
    <dbReference type="NCBI Taxonomy" id="2934937"/>
    <lineage>
        <taxon>Archaea</taxon>
        <taxon>Methanobacteriati</taxon>
        <taxon>Methanobacteriota</taxon>
        <taxon>Stenosarchaea group</taxon>
        <taxon>Halobacteria</taxon>
        <taxon>Halobacteriales</taxon>
        <taxon>Natronomonadaceae</taxon>
        <taxon>Halocatena</taxon>
    </lineage>
</organism>
<dbReference type="RefSeq" id="WP_390206311.1">
    <property type="nucleotide sequence ID" value="NZ_JBHSZC010000001.1"/>
</dbReference>
<evidence type="ECO:0000256" key="1">
    <source>
        <dbReference type="SAM" id="MobiDB-lite"/>
    </source>
</evidence>
<evidence type="ECO:0000313" key="2">
    <source>
        <dbReference type="EMBL" id="MFC7191707.1"/>
    </source>
</evidence>
<feature type="region of interest" description="Disordered" evidence="1">
    <location>
        <begin position="192"/>
        <end position="233"/>
    </location>
</feature>
<proteinExistence type="predicted"/>
<dbReference type="PROSITE" id="PS51257">
    <property type="entry name" value="PROKAR_LIPOPROTEIN"/>
    <property type="match status" value="1"/>
</dbReference>
<reference evidence="2 3" key="1">
    <citation type="journal article" date="2019" name="Int. J. Syst. Evol. Microbiol.">
        <title>The Global Catalogue of Microorganisms (GCM) 10K type strain sequencing project: providing services to taxonomists for standard genome sequencing and annotation.</title>
        <authorList>
            <consortium name="The Broad Institute Genomics Platform"/>
            <consortium name="The Broad Institute Genome Sequencing Center for Infectious Disease"/>
            <person name="Wu L."/>
            <person name="Ma J."/>
        </authorList>
    </citation>
    <scope>NUCLEOTIDE SEQUENCE [LARGE SCALE GENOMIC DNA]</scope>
    <source>
        <strain evidence="2 3">RDMS1</strain>
    </source>
</reference>
<sequence length="233" mass="25970">MSRLALRFVVLLAVVLAGCNGLPAGSSDNSTITPADVPTDSTIETSSGQLAPGVFPVGVNASALAHAHARALNSTTFTIQTNRTYRYPNGTVRRWISSETIVESVSSPQFKMYSRTNFSPSFRDDRETRIVTYEQWHTDDHWYQRQIFANNTTTYRTNPPSPVDSFQWSRGWMIENTLTDVEAQVTPTIETARPTTGSRGRFLRSTPFHHPTTRITQPNGFSSIQMGSFTNTT</sequence>
<dbReference type="AlphaFoldDB" id="A0ABD5YS15"/>
<accession>A0ABD5YS15</accession>
<protein>
    <submittedName>
        <fullName evidence="2">Uncharacterized protein</fullName>
    </submittedName>
</protein>
<dbReference type="Proteomes" id="UP001596417">
    <property type="component" value="Unassembled WGS sequence"/>
</dbReference>
<evidence type="ECO:0000313" key="3">
    <source>
        <dbReference type="Proteomes" id="UP001596417"/>
    </source>
</evidence>
<comment type="caution">
    <text evidence="2">The sequence shown here is derived from an EMBL/GenBank/DDBJ whole genome shotgun (WGS) entry which is preliminary data.</text>
</comment>
<gene>
    <name evidence="2" type="ORF">ACFQL7_19220</name>
</gene>
<dbReference type="EMBL" id="JBHTAX010000001">
    <property type="protein sequence ID" value="MFC7191707.1"/>
    <property type="molecule type" value="Genomic_DNA"/>
</dbReference>
<name>A0ABD5YS15_9EURY</name>